<dbReference type="OrthoDB" id="9812890at2"/>
<evidence type="ECO:0000256" key="2">
    <source>
        <dbReference type="RuleBase" id="RU003860"/>
    </source>
</evidence>
<protein>
    <submittedName>
        <fullName evidence="3">YrbA protein</fullName>
    </submittedName>
</protein>
<dbReference type="InterPro" id="IPR050961">
    <property type="entry name" value="BolA/IbaG_stress_morph_reg"/>
</dbReference>
<gene>
    <name evidence="3" type="ORF">ADINL_1377</name>
</gene>
<evidence type="ECO:0000256" key="1">
    <source>
        <dbReference type="ARBA" id="ARBA00005578"/>
    </source>
</evidence>
<dbReference type="PANTHER" id="PTHR46229:SF4">
    <property type="entry name" value="ACID STRESS PROTEIN IBAG"/>
    <property type="match status" value="1"/>
</dbReference>
<accession>A0A063Y6L5</accession>
<dbReference type="EMBL" id="JMSZ01000016">
    <property type="protein sequence ID" value="KDE40785.1"/>
    <property type="molecule type" value="Genomic_DNA"/>
</dbReference>
<dbReference type="STRING" id="267850.ADINL_1377"/>
<dbReference type="Pfam" id="PF01722">
    <property type="entry name" value="BolA"/>
    <property type="match status" value="1"/>
</dbReference>
<evidence type="ECO:0000313" key="4">
    <source>
        <dbReference type="Proteomes" id="UP000027318"/>
    </source>
</evidence>
<dbReference type="Gene3D" id="3.30.300.90">
    <property type="entry name" value="BolA-like"/>
    <property type="match status" value="1"/>
</dbReference>
<evidence type="ECO:0000313" key="3">
    <source>
        <dbReference type="EMBL" id="KDE40785.1"/>
    </source>
</evidence>
<keyword evidence="4" id="KW-1185">Reference proteome</keyword>
<dbReference type="InterPro" id="IPR036065">
    <property type="entry name" value="BolA-like_sf"/>
</dbReference>
<dbReference type="InterPro" id="IPR002634">
    <property type="entry name" value="BolA"/>
</dbReference>
<dbReference type="PIRSF" id="PIRSF003113">
    <property type="entry name" value="BolA"/>
    <property type="match status" value="1"/>
</dbReference>
<dbReference type="PANTHER" id="PTHR46229">
    <property type="entry name" value="BOLA TRANSCRIPTION REGULATOR"/>
    <property type="match status" value="1"/>
</dbReference>
<comment type="caution">
    <text evidence="3">The sequence shown here is derived from an EMBL/GenBank/DDBJ whole genome shotgun (WGS) entry which is preliminary data.</text>
</comment>
<sequence>MQAEEVKQVIEKQLEGSQVITAGEGCNFEITVISDAFAGLMPVKKQQLVYACLNEHIASGAIHAVTLKTYTPEQWAALN</sequence>
<dbReference type="AlphaFoldDB" id="A0A063Y6L5"/>
<comment type="similarity">
    <text evidence="1 2">Belongs to the BolA/IbaG family.</text>
</comment>
<dbReference type="RefSeq" id="WP_036545204.1">
    <property type="nucleotide sequence ID" value="NZ_JBKBNO010000004.1"/>
</dbReference>
<organism evidence="3 4">
    <name type="scientific">Nitrincola lacisaponensis</name>
    <dbReference type="NCBI Taxonomy" id="267850"/>
    <lineage>
        <taxon>Bacteria</taxon>
        <taxon>Pseudomonadati</taxon>
        <taxon>Pseudomonadota</taxon>
        <taxon>Gammaproteobacteria</taxon>
        <taxon>Oceanospirillales</taxon>
        <taxon>Oceanospirillaceae</taxon>
        <taxon>Nitrincola</taxon>
    </lineage>
</organism>
<dbReference type="PATRIC" id="fig|267850.7.peg.1372"/>
<name>A0A063Y6L5_9GAMM</name>
<dbReference type="Proteomes" id="UP000027318">
    <property type="component" value="Unassembled WGS sequence"/>
</dbReference>
<proteinExistence type="inferred from homology"/>
<dbReference type="SUPFAM" id="SSF82657">
    <property type="entry name" value="BolA-like"/>
    <property type="match status" value="1"/>
</dbReference>
<reference evidence="3 4" key="1">
    <citation type="journal article" date="2005" name="Int. J. Syst. Evol. Microbiol.">
        <title>Nitrincola lacisaponensis gen. nov., sp. nov., a novel alkaliphilic bacterium isolated from an alkaline, saline lake.</title>
        <authorList>
            <person name="Dimitriu P.A."/>
            <person name="Shukla S.K."/>
            <person name="Conradt J."/>
            <person name="Marquez M.C."/>
            <person name="Ventosa A."/>
            <person name="Maglia A."/>
            <person name="Peyton B.M."/>
            <person name="Pinkart H.C."/>
            <person name="Mormile M.R."/>
        </authorList>
    </citation>
    <scope>NUCLEOTIDE SEQUENCE [LARGE SCALE GENOMIC DNA]</scope>
    <source>
        <strain evidence="3 4">4CA</strain>
    </source>
</reference>